<evidence type="ECO:0000256" key="2">
    <source>
        <dbReference type="ARBA" id="ARBA00004173"/>
    </source>
</evidence>
<gene>
    <name evidence="18" type="ORF">BEMITA_LOCUS3592</name>
</gene>
<dbReference type="EMBL" id="OU963863">
    <property type="protein sequence ID" value="CAH0384237.1"/>
    <property type="molecule type" value="Genomic_DNA"/>
</dbReference>
<evidence type="ECO:0000313" key="19">
    <source>
        <dbReference type="Proteomes" id="UP001152759"/>
    </source>
</evidence>
<dbReference type="GO" id="GO:0005634">
    <property type="term" value="C:nucleus"/>
    <property type="evidence" value="ECO:0007669"/>
    <property type="project" value="TreeGrafter"/>
</dbReference>
<dbReference type="CDD" id="cd00091">
    <property type="entry name" value="NUC"/>
    <property type="match status" value="1"/>
</dbReference>
<evidence type="ECO:0000259" key="17">
    <source>
        <dbReference type="SMART" id="SM00892"/>
    </source>
</evidence>
<dbReference type="InterPro" id="IPR044929">
    <property type="entry name" value="DNA/RNA_non-sp_Endonuclease_sf"/>
</dbReference>
<dbReference type="GO" id="GO:0006309">
    <property type="term" value="P:apoptotic DNA fragmentation"/>
    <property type="evidence" value="ECO:0007669"/>
    <property type="project" value="TreeGrafter"/>
</dbReference>
<feature type="transmembrane region" description="Helical" evidence="15">
    <location>
        <begin position="12"/>
        <end position="33"/>
    </location>
</feature>
<protein>
    <recommendedName>
        <fullName evidence="14">Endonuclease</fullName>
        <ecNumber evidence="14">3.1.30.-</ecNumber>
    </recommendedName>
</protein>
<dbReference type="GO" id="GO:0004521">
    <property type="term" value="F:RNA endonuclease activity"/>
    <property type="evidence" value="ECO:0007669"/>
    <property type="project" value="TreeGrafter"/>
</dbReference>
<reference evidence="18" key="1">
    <citation type="submission" date="2021-12" db="EMBL/GenBank/DDBJ databases">
        <authorList>
            <person name="King R."/>
        </authorList>
    </citation>
    <scope>NUCLEOTIDE SEQUENCE</scope>
</reference>
<keyword evidence="19" id="KW-1185">Reference proteome</keyword>
<comment type="cofactor">
    <cofactor evidence="1 14">
        <name>Mg(2+)</name>
        <dbReference type="ChEBI" id="CHEBI:18420"/>
    </cofactor>
</comment>
<evidence type="ECO:0000256" key="15">
    <source>
        <dbReference type="SAM" id="Phobius"/>
    </source>
</evidence>
<proteinExistence type="inferred from homology"/>
<dbReference type="GO" id="GO:0000014">
    <property type="term" value="F:single-stranded DNA endodeoxyribonuclease activity"/>
    <property type="evidence" value="ECO:0007669"/>
    <property type="project" value="TreeGrafter"/>
</dbReference>
<dbReference type="SMART" id="SM00892">
    <property type="entry name" value="Endonuclease_NS"/>
    <property type="match status" value="1"/>
</dbReference>
<dbReference type="SUPFAM" id="SSF54060">
    <property type="entry name" value="His-Me finger endonucleases"/>
    <property type="match status" value="1"/>
</dbReference>
<name>A0A9P0A1E4_BEMTA</name>
<keyword evidence="8" id="KW-0460">Magnesium</keyword>
<feature type="domain" description="ENPP1-3/EXOG-like endonuclease/phosphodiesterase" evidence="16">
    <location>
        <begin position="104"/>
        <end position="314"/>
    </location>
</feature>
<keyword evidence="15" id="KW-0812">Transmembrane</keyword>
<evidence type="ECO:0000256" key="1">
    <source>
        <dbReference type="ARBA" id="ARBA00001946"/>
    </source>
</evidence>
<dbReference type="AlphaFoldDB" id="A0A9P0A1E4"/>
<dbReference type="InterPro" id="IPR044925">
    <property type="entry name" value="His-Me_finger_sf"/>
</dbReference>
<dbReference type="Proteomes" id="UP001152759">
    <property type="component" value="Chromosome 2"/>
</dbReference>
<evidence type="ECO:0000256" key="8">
    <source>
        <dbReference type="ARBA" id="ARBA00022842"/>
    </source>
</evidence>
<evidence type="ECO:0000256" key="7">
    <source>
        <dbReference type="ARBA" id="ARBA00022801"/>
    </source>
</evidence>
<evidence type="ECO:0000256" key="4">
    <source>
        <dbReference type="ARBA" id="ARBA00022722"/>
    </source>
</evidence>
<keyword evidence="15" id="KW-0472">Membrane</keyword>
<dbReference type="GO" id="GO:0046872">
    <property type="term" value="F:metal ion binding"/>
    <property type="evidence" value="ECO:0007669"/>
    <property type="project" value="UniProtKB-KW"/>
</dbReference>
<evidence type="ECO:0000256" key="10">
    <source>
        <dbReference type="ARBA" id="ARBA00023128"/>
    </source>
</evidence>
<dbReference type="Pfam" id="PF01223">
    <property type="entry name" value="Endonuclease_NS"/>
    <property type="match status" value="1"/>
</dbReference>
<dbReference type="PROSITE" id="PS01070">
    <property type="entry name" value="NUCLEASE_NON_SPEC"/>
    <property type="match status" value="1"/>
</dbReference>
<evidence type="ECO:0000256" key="3">
    <source>
        <dbReference type="ARBA" id="ARBA00010052"/>
    </source>
</evidence>
<dbReference type="SMART" id="SM00477">
    <property type="entry name" value="NUC"/>
    <property type="match status" value="1"/>
</dbReference>
<dbReference type="InterPro" id="IPR018524">
    <property type="entry name" value="DNA/RNA_endonuclease_AS"/>
</dbReference>
<dbReference type="GO" id="GO:0003676">
    <property type="term" value="F:nucleic acid binding"/>
    <property type="evidence" value="ECO:0007669"/>
    <property type="project" value="InterPro"/>
</dbReference>
<organism evidence="18 19">
    <name type="scientific">Bemisia tabaci</name>
    <name type="common">Sweetpotato whitefly</name>
    <name type="synonym">Aleurodes tabaci</name>
    <dbReference type="NCBI Taxonomy" id="7038"/>
    <lineage>
        <taxon>Eukaryota</taxon>
        <taxon>Metazoa</taxon>
        <taxon>Ecdysozoa</taxon>
        <taxon>Arthropoda</taxon>
        <taxon>Hexapoda</taxon>
        <taxon>Insecta</taxon>
        <taxon>Pterygota</taxon>
        <taxon>Neoptera</taxon>
        <taxon>Paraneoptera</taxon>
        <taxon>Hemiptera</taxon>
        <taxon>Sternorrhyncha</taxon>
        <taxon>Aleyrodoidea</taxon>
        <taxon>Aleyrodidae</taxon>
        <taxon>Aleyrodinae</taxon>
        <taxon>Bemisia</taxon>
    </lineage>
</organism>
<sequence length="327" mass="37409">MIFHAPTMYRKLLIQSSALVGCVGGGVCLGIYFERRKLSEYFDYPHLPGLPLCGTVSAASPLTIEEKSGVPVPPPIPNDGKVAPNRVGQIMKYGFPSLANIRSYDDYVLSYDQRNRVAHWVFEHLTKETLKKNETIDRSKCEFREDPSIHQFFRSTNMDYKRSGYDRGHLAAAGNHRLHQKHVEQTFLLSNMAPQVGPGFNRDSWNRLEKYVRKLTDSYANVYVCTGPLYLPRRESDGKLYISYQVIGPNNVAVPTHFFKVVVMESKDRRLEMEAYLMPNKAIENDTPLHVFQVPPESIERAAGLLFFDRISRDKLEKINGKKTTYI</sequence>
<dbReference type="InterPro" id="IPR020821">
    <property type="entry name" value="ENPP1-3/EXOG-like_nuc-like"/>
</dbReference>
<evidence type="ECO:0000259" key="16">
    <source>
        <dbReference type="SMART" id="SM00477"/>
    </source>
</evidence>
<dbReference type="InterPro" id="IPR001604">
    <property type="entry name" value="Endo_G_ENPP1-like_dom"/>
</dbReference>
<keyword evidence="7 14" id="KW-0378">Hydrolase</keyword>
<evidence type="ECO:0000256" key="11">
    <source>
        <dbReference type="ARBA" id="ARBA00023157"/>
    </source>
</evidence>
<dbReference type="PANTHER" id="PTHR13966:SF5">
    <property type="entry name" value="ENDONUCLEASE G, MITOCHONDRIAL"/>
    <property type="match status" value="1"/>
</dbReference>
<dbReference type="Gene3D" id="3.40.570.10">
    <property type="entry name" value="Extracellular Endonuclease, subunit A"/>
    <property type="match status" value="1"/>
</dbReference>
<dbReference type="InterPro" id="IPR040255">
    <property type="entry name" value="Non-specific_endonuclease"/>
</dbReference>
<keyword evidence="6 14" id="KW-0255">Endonuclease</keyword>
<feature type="binding site" evidence="13">
    <location>
        <position position="201"/>
    </location>
    <ligand>
        <name>Mg(2+)</name>
        <dbReference type="ChEBI" id="CHEBI:18420"/>
        <note>catalytic</note>
    </ligand>
</feature>
<evidence type="ECO:0000313" key="18">
    <source>
        <dbReference type="EMBL" id="CAH0384237.1"/>
    </source>
</evidence>
<keyword evidence="5 13" id="KW-0479">Metal-binding</keyword>
<evidence type="ECO:0000256" key="13">
    <source>
        <dbReference type="PIRSR" id="PIRSR640255-2"/>
    </source>
</evidence>
<dbReference type="KEGG" id="btab:109030484"/>
<comment type="similarity">
    <text evidence="3 14">Belongs to the DNA/RNA non-specific endonuclease family.</text>
</comment>
<keyword evidence="10" id="KW-0496">Mitochondrion</keyword>
<dbReference type="GO" id="GO:0005743">
    <property type="term" value="C:mitochondrial inner membrane"/>
    <property type="evidence" value="ECO:0007669"/>
    <property type="project" value="TreeGrafter"/>
</dbReference>
<evidence type="ECO:0000256" key="12">
    <source>
        <dbReference type="PIRSR" id="PIRSR640255-1"/>
    </source>
</evidence>
<feature type="active site" description="Proton acceptor" evidence="12">
    <location>
        <position position="169"/>
    </location>
</feature>
<evidence type="ECO:0000256" key="14">
    <source>
        <dbReference type="RuleBase" id="RU366055"/>
    </source>
</evidence>
<comment type="subcellular location">
    <subcellularLocation>
        <location evidence="2">Mitochondrion</location>
    </subcellularLocation>
</comment>
<evidence type="ECO:0000256" key="5">
    <source>
        <dbReference type="ARBA" id="ARBA00022723"/>
    </source>
</evidence>
<keyword evidence="9" id="KW-0809">Transit peptide</keyword>
<dbReference type="FunFam" id="3.40.570.10:FF:000002">
    <property type="entry name" value="Endonuclease G, mitochondrial"/>
    <property type="match status" value="1"/>
</dbReference>
<feature type="domain" description="DNA/RNA non-specific endonuclease/pyrophosphatase/phosphodiesterase" evidence="17">
    <location>
        <begin position="103"/>
        <end position="314"/>
    </location>
</feature>
<keyword evidence="15" id="KW-1133">Transmembrane helix</keyword>
<accession>A0A9P0A1E4</accession>
<evidence type="ECO:0000256" key="9">
    <source>
        <dbReference type="ARBA" id="ARBA00022946"/>
    </source>
</evidence>
<dbReference type="EC" id="3.1.30.-" evidence="14"/>
<evidence type="ECO:0000256" key="6">
    <source>
        <dbReference type="ARBA" id="ARBA00022759"/>
    </source>
</evidence>
<keyword evidence="4 14" id="KW-0540">Nuclease</keyword>
<keyword evidence="11" id="KW-1015">Disulfide bond</keyword>
<dbReference type="PANTHER" id="PTHR13966">
    <property type="entry name" value="ENDONUCLEASE RELATED"/>
    <property type="match status" value="1"/>
</dbReference>